<keyword evidence="2" id="KW-1185">Reference proteome</keyword>
<organism evidence="1 2">
    <name type="scientific">Oculimacula yallundae</name>
    <dbReference type="NCBI Taxonomy" id="86028"/>
    <lineage>
        <taxon>Eukaryota</taxon>
        <taxon>Fungi</taxon>
        <taxon>Dikarya</taxon>
        <taxon>Ascomycota</taxon>
        <taxon>Pezizomycotina</taxon>
        <taxon>Leotiomycetes</taxon>
        <taxon>Helotiales</taxon>
        <taxon>Ploettnerulaceae</taxon>
        <taxon>Oculimacula</taxon>
    </lineage>
</organism>
<evidence type="ECO:0000313" key="2">
    <source>
        <dbReference type="Proteomes" id="UP001595075"/>
    </source>
</evidence>
<name>A0ABR4BZW5_9HELO</name>
<proteinExistence type="predicted"/>
<sequence length="206" mass="22763">MLLRSSTAFSIDIASSARTFELRQRLRHVVVHACLSLGTTKIASILLLHMIMIETTRSDIPKELVQAAYTSLDKSVERKKEDAGTRPRSHIKLEWTTETKAIVQALETSLDINLPLRNLGLDPTSRNIKWAGPIIYGDTLPEPLKFSSSALGDIIIGIFALGVLHLPKIGESSLTKLEAGHIAYFKGSSPVVYRHSEGRAILFYIS</sequence>
<reference evidence="1 2" key="1">
    <citation type="journal article" date="2024" name="Commun. Biol.">
        <title>Comparative genomic analysis of thermophilic fungi reveals convergent evolutionary adaptations and gene losses.</title>
        <authorList>
            <person name="Steindorff A.S."/>
            <person name="Aguilar-Pontes M.V."/>
            <person name="Robinson A.J."/>
            <person name="Andreopoulos B."/>
            <person name="LaButti K."/>
            <person name="Kuo A."/>
            <person name="Mondo S."/>
            <person name="Riley R."/>
            <person name="Otillar R."/>
            <person name="Haridas S."/>
            <person name="Lipzen A."/>
            <person name="Grimwood J."/>
            <person name="Schmutz J."/>
            <person name="Clum A."/>
            <person name="Reid I.D."/>
            <person name="Moisan M.C."/>
            <person name="Butler G."/>
            <person name="Nguyen T.T.M."/>
            <person name="Dewar K."/>
            <person name="Conant G."/>
            <person name="Drula E."/>
            <person name="Henrissat B."/>
            <person name="Hansel C."/>
            <person name="Singer S."/>
            <person name="Hutchinson M.I."/>
            <person name="de Vries R.P."/>
            <person name="Natvig D.O."/>
            <person name="Powell A.J."/>
            <person name="Tsang A."/>
            <person name="Grigoriev I.V."/>
        </authorList>
    </citation>
    <scope>NUCLEOTIDE SEQUENCE [LARGE SCALE GENOMIC DNA]</scope>
    <source>
        <strain evidence="1 2">CBS 494.80</strain>
    </source>
</reference>
<protein>
    <submittedName>
        <fullName evidence="1">Uncharacterized protein</fullName>
    </submittedName>
</protein>
<gene>
    <name evidence="1" type="ORF">VTL71DRAFT_5010</name>
</gene>
<dbReference type="EMBL" id="JAZHXI010000015">
    <property type="protein sequence ID" value="KAL2063206.1"/>
    <property type="molecule type" value="Genomic_DNA"/>
</dbReference>
<dbReference type="Proteomes" id="UP001595075">
    <property type="component" value="Unassembled WGS sequence"/>
</dbReference>
<evidence type="ECO:0000313" key="1">
    <source>
        <dbReference type="EMBL" id="KAL2063206.1"/>
    </source>
</evidence>
<comment type="caution">
    <text evidence="1">The sequence shown here is derived from an EMBL/GenBank/DDBJ whole genome shotgun (WGS) entry which is preliminary data.</text>
</comment>
<accession>A0ABR4BZW5</accession>